<dbReference type="Proteomes" id="UP000487221">
    <property type="component" value="Unassembled WGS sequence"/>
</dbReference>
<dbReference type="AlphaFoldDB" id="A0A139KA95"/>
<evidence type="ECO:0000313" key="5">
    <source>
        <dbReference type="EMBL" id="RGN94966.1"/>
    </source>
</evidence>
<dbReference type="SUPFAM" id="SSF56300">
    <property type="entry name" value="Metallo-dependent phosphatases"/>
    <property type="match status" value="1"/>
</dbReference>
<evidence type="ECO:0000313" key="8">
    <source>
        <dbReference type="Proteomes" id="UP000283680"/>
    </source>
</evidence>
<sequence length="355" mass="40361">MKENKPCLLLLNDIHISKDNIPAFQANWQEAMGICRERDIREVVVGGDLFFSRAAQTLDVLLAVRDMLVSAADHDIHVTLAEGNHDKVNQESLRGYCHVFDRHPNVTVVDEYLTLCRPEWKFALHVMSYFPEDGSFAERLGRLAAEALSGEPEHFLYIHEGINGALAQPSEKELPARIFSPFDKVFVGHYHNRTVIPGTGIEYIGSSRQHNFGEDEEKGYTVLYTDGTYEFVKNRVNMRYRVMDMPAERAGLHLMDELREMEADGRYKVKVRVHAPAAAMKSVDKAALLEAGAAKVELVADDEQLPEAVSSSLFEKFDSRRIRETYEDFCREKQIEDVSMGLEYLSRIENRSCGN</sequence>
<organism evidence="3 9">
    <name type="scientific">Bacteroides uniformis</name>
    <dbReference type="NCBI Taxonomy" id="820"/>
    <lineage>
        <taxon>Bacteria</taxon>
        <taxon>Pseudomonadati</taxon>
        <taxon>Bacteroidota</taxon>
        <taxon>Bacteroidia</taxon>
        <taxon>Bacteroidales</taxon>
        <taxon>Bacteroidaceae</taxon>
        <taxon>Bacteroides</taxon>
    </lineage>
</organism>
<keyword evidence="11" id="KW-1185">Reference proteome</keyword>
<dbReference type="EMBL" id="WCTR01000008">
    <property type="protein sequence ID" value="KAB4211822.1"/>
    <property type="molecule type" value="Genomic_DNA"/>
</dbReference>
<evidence type="ECO:0000313" key="11">
    <source>
        <dbReference type="Proteomes" id="UP001196342"/>
    </source>
</evidence>
<dbReference type="InterPro" id="IPR004843">
    <property type="entry name" value="Calcineurin-like_PHP"/>
</dbReference>
<dbReference type="Pfam" id="PF00149">
    <property type="entry name" value="Metallophos"/>
    <property type="match status" value="1"/>
</dbReference>
<dbReference type="InterPro" id="IPR050535">
    <property type="entry name" value="DNA_Repair-Maintenance_Comp"/>
</dbReference>
<dbReference type="RefSeq" id="WP_004293565.1">
    <property type="nucleotide sequence ID" value="NZ_CAXVJK010000015.1"/>
</dbReference>
<evidence type="ECO:0000313" key="6">
    <source>
        <dbReference type="EMBL" id="RGQ53296.1"/>
    </source>
</evidence>
<evidence type="ECO:0000313" key="7">
    <source>
        <dbReference type="Proteomes" id="UP000260759"/>
    </source>
</evidence>
<evidence type="ECO:0000313" key="9">
    <source>
        <dbReference type="Proteomes" id="UP000466952"/>
    </source>
</evidence>
<feature type="domain" description="Calcineurin-like phosphoesterase" evidence="1">
    <location>
        <begin position="9"/>
        <end position="191"/>
    </location>
</feature>
<reference evidence="4 11" key="3">
    <citation type="submission" date="2020-12" db="EMBL/GenBank/DDBJ databases">
        <title>Microorganisms.</title>
        <authorList>
            <person name="Matos J."/>
            <person name="Faleiro L."/>
            <person name="Duarte I."/>
        </authorList>
    </citation>
    <scope>NUCLEOTIDE SEQUENCE [LARGE SCALE GENOMIC DNA]</scope>
    <source>
        <strain evidence="4 11">PtFD3Pch2</strain>
    </source>
</reference>
<dbReference type="EMBL" id="QRTH01000002">
    <property type="protein sequence ID" value="RGQ53296.1"/>
    <property type="molecule type" value="Genomic_DNA"/>
</dbReference>
<dbReference type="InterPro" id="IPR029052">
    <property type="entry name" value="Metallo-depent_PP-like"/>
</dbReference>
<reference evidence="9 10" key="2">
    <citation type="journal article" date="2019" name="Nat. Med.">
        <title>A library of human gut bacterial isolates paired with longitudinal multiomics data enables mechanistic microbiome research.</title>
        <authorList>
            <person name="Poyet M."/>
            <person name="Groussin M."/>
            <person name="Gibbons S.M."/>
            <person name="Avila-Pacheco J."/>
            <person name="Jiang X."/>
            <person name="Kearney S.M."/>
            <person name="Perrotta A.R."/>
            <person name="Berdy B."/>
            <person name="Zhao S."/>
            <person name="Lieberman T.D."/>
            <person name="Swanson P.K."/>
            <person name="Smith M."/>
            <person name="Roesemann S."/>
            <person name="Alexander J.E."/>
            <person name="Rich S.A."/>
            <person name="Livny J."/>
            <person name="Vlamakis H."/>
            <person name="Clish C."/>
            <person name="Bullock K."/>
            <person name="Deik A."/>
            <person name="Scott J."/>
            <person name="Pierce K.A."/>
            <person name="Xavier R.J."/>
            <person name="Alm E.J."/>
        </authorList>
    </citation>
    <scope>NUCLEOTIDE SEQUENCE [LARGE SCALE GENOMIC DNA]</scope>
    <source>
        <strain evidence="3 9">BIOML-A11</strain>
        <strain evidence="2 10">BIOML-A19</strain>
    </source>
</reference>
<protein>
    <submittedName>
        <fullName evidence="3">Phosphoesterase</fullName>
    </submittedName>
</protein>
<dbReference type="Proteomes" id="UP000260759">
    <property type="component" value="Unassembled WGS sequence"/>
</dbReference>
<dbReference type="Gene3D" id="3.60.21.10">
    <property type="match status" value="1"/>
</dbReference>
<dbReference type="EMBL" id="QSVA01000005">
    <property type="protein sequence ID" value="RGN94966.1"/>
    <property type="molecule type" value="Genomic_DNA"/>
</dbReference>
<comment type="caution">
    <text evidence="3">The sequence shown here is derived from an EMBL/GenBank/DDBJ whole genome shotgun (WGS) entry which is preliminary data.</text>
</comment>
<proteinExistence type="predicted"/>
<evidence type="ECO:0000313" key="4">
    <source>
        <dbReference type="EMBL" id="MBT8725066.1"/>
    </source>
</evidence>
<evidence type="ECO:0000313" key="3">
    <source>
        <dbReference type="EMBL" id="KAB4211822.1"/>
    </source>
</evidence>
<dbReference type="EMBL" id="JAFBJK010000002">
    <property type="protein sequence ID" value="MBT8725066.1"/>
    <property type="molecule type" value="Genomic_DNA"/>
</dbReference>
<evidence type="ECO:0000313" key="2">
    <source>
        <dbReference type="EMBL" id="KAB4183371.1"/>
    </source>
</evidence>
<evidence type="ECO:0000259" key="1">
    <source>
        <dbReference type="Pfam" id="PF00149"/>
    </source>
</evidence>
<dbReference type="Proteomes" id="UP000283680">
    <property type="component" value="Unassembled WGS sequence"/>
</dbReference>
<dbReference type="Proteomes" id="UP000466952">
    <property type="component" value="Unassembled WGS sequence"/>
</dbReference>
<name>A0A139KA95_BACUN</name>
<gene>
    <name evidence="6" type="ORF">DWY92_06360</name>
    <name evidence="5" type="ORF">DXB37_07285</name>
    <name evidence="3" type="ORF">GAP55_12660</name>
    <name evidence="2" type="ORF">GAQ44_10805</name>
    <name evidence="4" type="ORF">JQN06_02605</name>
</gene>
<reference evidence="7 8" key="1">
    <citation type="submission" date="2018-08" db="EMBL/GenBank/DDBJ databases">
        <title>A genome reference for cultivated species of the human gut microbiota.</title>
        <authorList>
            <person name="Zou Y."/>
            <person name="Xue W."/>
            <person name="Luo G."/>
        </authorList>
    </citation>
    <scope>NUCLEOTIDE SEQUENCE [LARGE SCALE GENOMIC DNA]</scope>
    <source>
        <strain evidence="6 8">AF28-11</strain>
        <strain evidence="5 7">OM03-4</strain>
    </source>
</reference>
<dbReference type="GeneID" id="98672137"/>
<evidence type="ECO:0000313" key="10">
    <source>
        <dbReference type="Proteomes" id="UP000487221"/>
    </source>
</evidence>
<dbReference type="Proteomes" id="UP001196342">
    <property type="component" value="Unassembled WGS sequence"/>
</dbReference>
<accession>A0A139KA95</accession>
<dbReference type="PANTHER" id="PTHR30337">
    <property type="entry name" value="COMPONENT OF ATP-DEPENDENT DSDNA EXONUCLEASE"/>
    <property type="match status" value="1"/>
</dbReference>
<dbReference type="EMBL" id="WCTY01000019">
    <property type="protein sequence ID" value="KAB4183371.1"/>
    <property type="molecule type" value="Genomic_DNA"/>
</dbReference>